<dbReference type="PANTHER" id="PTHR43392:SF2">
    <property type="entry name" value="AAA-TYPE ATPASE FAMILY PROTEIN _ ANKYRIN REPEAT FAMILY PROTEIN"/>
    <property type="match status" value="1"/>
</dbReference>
<dbReference type="EMBL" id="MTYH01000037">
    <property type="protein sequence ID" value="PNP43488.1"/>
    <property type="molecule type" value="Genomic_DNA"/>
</dbReference>
<dbReference type="SMART" id="SM00382">
    <property type="entry name" value="AAA"/>
    <property type="match status" value="2"/>
</dbReference>
<dbReference type="Gene3D" id="3.40.50.300">
    <property type="entry name" value="P-loop containing nucleotide triphosphate hydrolases"/>
    <property type="match status" value="2"/>
</dbReference>
<dbReference type="PANTHER" id="PTHR43392">
    <property type="entry name" value="AAA-TYPE ATPASE FAMILY PROTEIN / ANKYRIN REPEAT FAMILY PROTEIN"/>
    <property type="match status" value="1"/>
</dbReference>
<dbReference type="Pfam" id="PF00004">
    <property type="entry name" value="AAA"/>
    <property type="match status" value="2"/>
</dbReference>
<dbReference type="FunFam" id="3.40.50.300:FF:000216">
    <property type="entry name" value="Type VII secretion ATPase EccA"/>
    <property type="match status" value="1"/>
</dbReference>
<feature type="domain" description="AAA+ ATPase" evidence="5">
    <location>
        <begin position="123"/>
        <end position="260"/>
    </location>
</feature>
<dbReference type="InterPro" id="IPR003593">
    <property type="entry name" value="AAA+_ATPase"/>
</dbReference>
<sequence length="698" mass="79620">MSRLDRSSFMDRSARPRPRRPSPASISIHSHFHSDESEDSDGPSHSLDLVSNLPANPFEEKYSSAAYDWNLMKRHGETSKSLDELMQYQGLEEVKQLFLDIKHKVDVCKKQGGRRNKNILKLERFSIIFQGNPGTGKTTVARLYAKFLHEEGILGSDNFKETSGIKAALEGAKGMESIVKDLTKNGGGVLFVDEAYQLMAPYTDNQGKQALDMILTELENNIGKLAAIFVGYKDQMEPFFEHNPGLESRIPHVVNFDDFDESQLWRILAANIHKHYRGQMRVERGMDGLYMRVAIRRLAQARGSRSFGNARAVENLLARIRKRQAHRLAQKKKEMWEKRNCRHEELDYFFFTKEDIIGPNPSIMAKRCPAWMELNNLVGLEEVKNSAKQLIDMVEFNYERELDEKPPLKFSLNQIFVGNPGTGKTTVAKLYGEIFSYLGYLSHGDIVLKTPPDFIGSCLGESETKTRNILQSTVGKVLVIDEAYMLDAGDSEREQDKFKSGVIDTIVSMVQGVPGEDRCIILIGYENEIRNMFQNANPGLSRRFPIEHPFHFTNFIVDQLEQILHVKMAEDGLRASQDALLIARQLFTRALMRPNFTNAGEVNNILAAAKMSYEARISRLPLRERFSAVKLEAIDFDPDVGRTESFELNYEKLVTMLDRRIVDRLASYQRSYRDVVKLHLDPRRFVPTNFIFKGPSGT</sequence>
<evidence type="ECO:0000313" key="7">
    <source>
        <dbReference type="Proteomes" id="UP000236546"/>
    </source>
</evidence>
<name>A0A2K0TD90_9HYPO</name>
<dbReference type="InterPro" id="IPR041627">
    <property type="entry name" value="AAA_lid_6"/>
</dbReference>
<organism evidence="6 7">
    <name type="scientific">Trichoderma gamsii</name>
    <dbReference type="NCBI Taxonomy" id="398673"/>
    <lineage>
        <taxon>Eukaryota</taxon>
        <taxon>Fungi</taxon>
        <taxon>Dikarya</taxon>
        <taxon>Ascomycota</taxon>
        <taxon>Pezizomycotina</taxon>
        <taxon>Sordariomycetes</taxon>
        <taxon>Hypocreomycetidae</taxon>
        <taxon>Hypocreales</taxon>
        <taxon>Hypocreaceae</taxon>
        <taxon>Trichoderma</taxon>
    </lineage>
</organism>
<comment type="similarity">
    <text evidence="1">Belongs to the CbxX/CfxQ family.</text>
</comment>
<feature type="compositionally biased region" description="Basic and acidic residues" evidence="4">
    <location>
        <begin position="1"/>
        <end position="14"/>
    </location>
</feature>
<dbReference type="InterPro" id="IPR000641">
    <property type="entry name" value="CbxX/CfxQ"/>
</dbReference>
<proteinExistence type="inferred from homology"/>
<dbReference type="PRINTS" id="PR00819">
    <property type="entry name" value="CBXCFQXSUPER"/>
</dbReference>
<evidence type="ECO:0000256" key="4">
    <source>
        <dbReference type="SAM" id="MobiDB-lite"/>
    </source>
</evidence>
<dbReference type="SUPFAM" id="SSF52540">
    <property type="entry name" value="P-loop containing nucleoside triphosphate hydrolases"/>
    <property type="match status" value="2"/>
</dbReference>
<dbReference type="InterPro" id="IPR050773">
    <property type="entry name" value="CbxX/CfxQ_RuBisCO_ESX"/>
</dbReference>
<evidence type="ECO:0000259" key="5">
    <source>
        <dbReference type="SMART" id="SM00382"/>
    </source>
</evidence>
<dbReference type="OrthoDB" id="2423195at2759"/>
<reference evidence="6 7" key="1">
    <citation type="submission" date="2017-02" db="EMBL/GenBank/DDBJ databases">
        <title>Genomes of Trichoderma spp. with biocontrol activity.</title>
        <authorList>
            <person name="Gardiner D."/>
            <person name="Kazan K."/>
            <person name="Vos C."/>
            <person name="Harvey P."/>
        </authorList>
    </citation>
    <scope>NUCLEOTIDE SEQUENCE [LARGE SCALE GENOMIC DNA]</scope>
    <source>
        <strain evidence="6 7">A5MH</strain>
    </source>
</reference>
<evidence type="ECO:0000256" key="2">
    <source>
        <dbReference type="ARBA" id="ARBA00022741"/>
    </source>
</evidence>
<dbReference type="GO" id="GO:0005524">
    <property type="term" value="F:ATP binding"/>
    <property type="evidence" value="ECO:0007669"/>
    <property type="project" value="UniProtKB-KW"/>
</dbReference>
<dbReference type="AlphaFoldDB" id="A0A2K0TD90"/>
<dbReference type="Pfam" id="PF17866">
    <property type="entry name" value="AAA_lid_6"/>
    <property type="match status" value="2"/>
</dbReference>
<dbReference type="CDD" id="cd00009">
    <property type="entry name" value="AAA"/>
    <property type="match status" value="1"/>
</dbReference>
<comment type="caution">
    <text evidence="6">The sequence shown here is derived from an EMBL/GenBank/DDBJ whole genome shotgun (WGS) entry which is preliminary data.</text>
</comment>
<accession>A0A2K0TD90</accession>
<dbReference type="GO" id="GO:0016887">
    <property type="term" value="F:ATP hydrolysis activity"/>
    <property type="evidence" value="ECO:0007669"/>
    <property type="project" value="InterPro"/>
</dbReference>
<dbReference type="FunFam" id="1.10.8.60:FF:000160">
    <property type="entry name" value="WGS project CABT00000000 data, contig 2.55"/>
    <property type="match status" value="1"/>
</dbReference>
<dbReference type="InterPro" id="IPR003959">
    <property type="entry name" value="ATPase_AAA_core"/>
</dbReference>
<dbReference type="InterPro" id="IPR027417">
    <property type="entry name" value="P-loop_NTPase"/>
</dbReference>
<evidence type="ECO:0000256" key="3">
    <source>
        <dbReference type="ARBA" id="ARBA00022840"/>
    </source>
</evidence>
<feature type="domain" description="AAA+ ATPase" evidence="5">
    <location>
        <begin position="410"/>
        <end position="550"/>
    </location>
</feature>
<dbReference type="Proteomes" id="UP000236546">
    <property type="component" value="Unassembled WGS sequence"/>
</dbReference>
<dbReference type="Gene3D" id="1.10.8.60">
    <property type="match status" value="2"/>
</dbReference>
<keyword evidence="3" id="KW-0067">ATP-binding</keyword>
<evidence type="ECO:0000256" key="1">
    <source>
        <dbReference type="ARBA" id="ARBA00010378"/>
    </source>
</evidence>
<gene>
    <name evidence="6" type="ORF">TGAMA5MH_04460</name>
</gene>
<protein>
    <recommendedName>
        <fullName evidence="5">AAA+ ATPase domain-containing protein</fullName>
    </recommendedName>
</protein>
<keyword evidence="2" id="KW-0547">Nucleotide-binding</keyword>
<feature type="region of interest" description="Disordered" evidence="4">
    <location>
        <begin position="1"/>
        <end position="49"/>
    </location>
</feature>
<evidence type="ECO:0000313" key="6">
    <source>
        <dbReference type="EMBL" id="PNP43488.1"/>
    </source>
</evidence>